<dbReference type="AlphaFoldDB" id="A0A0E9T8V5"/>
<protein>
    <submittedName>
        <fullName evidence="1">Uncharacterized protein</fullName>
    </submittedName>
</protein>
<proteinExistence type="predicted"/>
<dbReference type="EMBL" id="GBXM01059384">
    <property type="protein sequence ID" value="JAH49193.1"/>
    <property type="molecule type" value="Transcribed_RNA"/>
</dbReference>
<reference evidence="1" key="1">
    <citation type="submission" date="2014-11" db="EMBL/GenBank/DDBJ databases">
        <authorList>
            <person name="Amaro Gonzalez C."/>
        </authorList>
    </citation>
    <scope>NUCLEOTIDE SEQUENCE</scope>
</reference>
<reference evidence="1" key="2">
    <citation type="journal article" date="2015" name="Fish Shellfish Immunol.">
        <title>Early steps in the European eel (Anguilla anguilla)-Vibrio vulnificus interaction in the gills: Role of the RtxA13 toxin.</title>
        <authorList>
            <person name="Callol A."/>
            <person name="Pajuelo D."/>
            <person name="Ebbesson L."/>
            <person name="Teles M."/>
            <person name="MacKenzie S."/>
            <person name="Amaro C."/>
        </authorList>
    </citation>
    <scope>NUCLEOTIDE SEQUENCE</scope>
</reference>
<evidence type="ECO:0000313" key="1">
    <source>
        <dbReference type="EMBL" id="JAH49193.1"/>
    </source>
</evidence>
<organism evidence="1">
    <name type="scientific">Anguilla anguilla</name>
    <name type="common">European freshwater eel</name>
    <name type="synonym">Muraena anguilla</name>
    <dbReference type="NCBI Taxonomy" id="7936"/>
    <lineage>
        <taxon>Eukaryota</taxon>
        <taxon>Metazoa</taxon>
        <taxon>Chordata</taxon>
        <taxon>Craniata</taxon>
        <taxon>Vertebrata</taxon>
        <taxon>Euteleostomi</taxon>
        <taxon>Actinopterygii</taxon>
        <taxon>Neopterygii</taxon>
        <taxon>Teleostei</taxon>
        <taxon>Anguilliformes</taxon>
        <taxon>Anguillidae</taxon>
        <taxon>Anguilla</taxon>
    </lineage>
</organism>
<accession>A0A0E9T8V5</accession>
<sequence>MNKYQNTVSIILLHKSSQLHLLLSLF</sequence>
<name>A0A0E9T8V5_ANGAN</name>